<dbReference type="AlphaFoldDB" id="A0A2T3A552"/>
<dbReference type="STRING" id="2025994.A0A2T3A552"/>
<gene>
    <name evidence="2" type="ORF">BD289DRAFT_334483</name>
</gene>
<evidence type="ECO:0000313" key="3">
    <source>
        <dbReference type="Proteomes" id="UP000241462"/>
    </source>
</evidence>
<protein>
    <submittedName>
        <fullName evidence="2">Uncharacterized protein</fullName>
    </submittedName>
</protein>
<evidence type="ECO:0000256" key="1">
    <source>
        <dbReference type="SAM" id="Phobius"/>
    </source>
</evidence>
<sequence>TRARERDAQLRLVVGSALDDIKILRDQVLHIAREAESHRWRRLLLGGIMATLIPLLRAIWRKPPADQNQDHSSSSVAATDTEYAFHKSRSLMRRILDLNLGHGLRKLASLTFVVFAAVYVFQNEVKLRVARTMAKKLKRLGVLVGRSSGSGNDNGVRVAFMEEDVKVLENWRWRIL</sequence>
<feature type="non-terminal residue" evidence="2">
    <location>
        <position position="1"/>
    </location>
</feature>
<proteinExistence type="predicted"/>
<reference evidence="2 3" key="1">
    <citation type="journal article" date="2018" name="Mycol. Prog.">
        <title>Coniella lustricola, a new species from submerged detritus.</title>
        <authorList>
            <person name="Raudabaugh D.B."/>
            <person name="Iturriaga T."/>
            <person name="Carver A."/>
            <person name="Mondo S."/>
            <person name="Pangilinan J."/>
            <person name="Lipzen A."/>
            <person name="He G."/>
            <person name="Amirebrahimi M."/>
            <person name="Grigoriev I.V."/>
            <person name="Miller A.N."/>
        </authorList>
    </citation>
    <scope>NUCLEOTIDE SEQUENCE [LARGE SCALE GENOMIC DNA]</scope>
    <source>
        <strain evidence="2 3">B22-T-1</strain>
    </source>
</reference>
<dbReference type="EMBL" id="KZ678467">
    <property type="protein sequence ID" value="PSR82912.1"/>
    <property type="molecule type" value="Genomic_DNA"/>
</dbReference>
<dbReference type="OrthoDB" id="5215647at2759"/>
<keyword evidence="3" id="KW-1185">Reference proteome</keyword>
<feature type="transmembrane region" description="Helical" evidence="1">
    <location>
        <begin position="43"/>
        <end position="60"/>
    </location>
</feature>
<name>A0A2T3A552_9PEZI</name>
<keyword evidence="1" id="KW-0812">Transmembrane</keyword>
<dbReference type="Proteomes" id="UP000241462">
    <property type="component" value="Unassembled WGS sequence"/>
</dbReference>
<keyword evidence="1" id="KW-1133">Transmembrane helix</keyword>
<feature type="non-terminal residue" evidence="2">
    <location>
        <position position="176"/>
    </location>
</feature>
<feature type="transmembrane region" description="Helical" evidence="1">
    <location>
        <begin position="103"/>
        <end position="121"/>
    </location>
</feature>
<evidence type="ECO:0000313" key="2">
    <source>
        <dbReference type="EMBL" id="PSR82912.1"/>
    </source>
</evidence>
<accession>A0A2T3A552</accession>
<organism evidence="2 3">
    <name type="scientific">Coniella lustricola</name>
    <dbReference type="NCBI Taxonomy" id="2025994"/>
    <lineage>
        <taxon>Eukaryota</taxon>
        <taxon>Fungi</taxon>
        <taxon>Dikarya</taxon>
        <taxon>Ascomycota</taxon>
        <taxon>Pezizomycotina</taxon>
        <taxon>Sordariomycetes</taxon>
        <taxon>Sordariomycetidae</taxon>
        <taxon>Diaporthales</taxon>
        <taxon>Schizoparmaceae</taxon>
        <taxon>Coniella</taxon>
    </lineage>
</organism>
<dbReference type="InParanoid" id="A0A2T3A552"/>
<keyword evidence="1" id="KW-0472">Membrane</keyword>